<organism evidence="1 2">
    <name type="scientific">Pigmentiphaga soli</name>
    <dbReference type="NCBI Taxonomy" id="1007095"/>
    <lineage>
        <taxon>Bacteria</taxon>
        <taxon>Pseudomonadati</taxon>
        <taxon>Pseudomonadota</taxon>
        <taxon>Betaproteobacteria</taxon>
        <taxon>Burkholderiales</taxon>
        <taxon>Alcaligenaceae</taxon>
        <taxon>Pigmentiphaga</taxon>
    </lineage>
</organism>
<keyword evidence="2" id="KW-1185">Reference proteome</keyword>
<evidence type="ECO:0000313" key="2">
    <source>
        <dbReference type="Proteomes" id="UP001501671"/>
    </source>
</evidence>
<sequence length="129" mass="13754">MNDTLAAVAFRLVHVREGVTWLLISARPTFTPLRSRPIASSLPPLIPAKAWAPPAPIVRTSASTVVSSASVTVSLLFWIAKPPLTWKKPNASIVRVPLACSRLPLAPSMSSAMPDDGPVVTDRLVLPAE</sequence>
<protein>
    <submittedName>
        <fullName evidence="1">Uncharacterized protein</fullName>
    </submittedName>
</protein>
<reference evidence="2" key="1">
    <citation type="journal article" date="2019" name="Int. J. Syst. Evol. Microbiol.">
        <title>The Global Catalogue of Microorganisms (GCM) 10K type strain sequencing project: providing services to taxonomists for standard genome sequencing and annotation.</title>
        <authorList>
            <consortium name="The Broad Institute Genomics Platform"/>
            <consortium name="The Broad Institute Genome Sequencing Center for Infectious Disease"/>
            <person name="Wu L."/>
            <person name="Ma J."/>
        </authorList>
    </citation>
    <scope>NUCLEOTIDE SEQUENCE [LARGE SCALE GENOMIC DNA]</scope>
    <source>
        <strain evidence="2">JCM 17666</strain>
    </source>
</reference>
<comment type="caution">
    <text evidence="1">The sequence shown here is derived from an EMBL/GenBank/DDBJ whole genome shotgun (WGS) entry which is preliminary data.</text>
</comment>
<proteinExistence type="predicted"/>
<dbReference type="Proteomes" id="UP001501671">
    <property type="component" value="Unassembled WGS sequence"/>
</dbReference>
<name>A0ABP8H0R6_9BURK</name>
<accession>A0ABP8H0R6</accession>
<gene>
    <name evidence="1" type="ORF">GCM10023144_22970</name>
</gene>
<evidence type="ECO:0000313" key="1">
    <source>
        <dbReference type="EMBL" id="GAA4332662.1"/>
    </source>
</evidence>
<dbReference type="EMBL" id="BAABFO010000009">
    <property type="protein sequence ID" value="GAA4332662.1"/>
    <property type="molecule type" value="Genomic_DNA"/>
</dbReference>